<sequence>MGESFYCWFNLGLMYFRNQVYTKAKEAFKRCLDCLKGYKQPLKLINEKRYVTLEARVMSLHAQCCIYELTMPGTVPTDEHNPVDVQEQFIQATKTDNMQPDIWNNVGLLHMSLDKFDGAKMIFQPILMNFTQYNDAISNLGLSHLCNGELTDAARNFQTVILRDSSHLEALNNYGVLLLRHRNYRNAIVFFEKAIELDPGQSYVWSNLACAYSAEGKLNEAARAFRQARDLDESNVQATCNLAHHITWMVQSEADPEARARKLEQAEHMYSTVLCDQSSSVQAWTGLAAVFKSQSEMATSEEKRREYKELALEAFSLAIEADSSDPVVWSQMGMLCMGEGDYKNAETFFKNSIEKSKQIRNVHPILATYCNLCVTYQLGEQFTESNNLYQKAITHFKDSYILYNNLGNLYRQMSKFDEAHKAFDLCLRLKPDYAIAHNNLGLLFIAEEKFVEAKVELQTALAIDSGLDCAKSNLLKLGELEKRRMARGNSGKQGKT</sequence>
<dbReference type="GO" id="GO:0097363">
    <property type="term" value="F:protein O-acetylglucosaminyltransferase activity"/>
    <property type="evidence" value="ECO:0007669"/>
    <property type="project" value="TreeGrafter"/>
</dbReference>
<dbReference type="InterPro" id="IPR037919">
    <property type="entry name" value="OGT"/>
</dbReference>
<proteinExistence type="predicted"/>
<keyword evidence="1" id="KW-0677">Repeat</keyword>
<dbReference type="Pfam" id="PF13432">
    <property type="entry name" value="TPR_16"/>
    <property type="match status" value="1"/>
</dbReference>
<dbReference type="SUPFAM" id="SSF48452">
    <property type="entry name" value="TPR-like"/>
    <property type="match status" value="2"/>
</dbReference>
<dbReference type="Pfam" id="PF13181">
    <property type="entry name" value="TPR_8"/>
    <property type="match status" value="1"/>
</dbReference>
<name>A0A7S0E1B9_9CRYP</name>
<feature type="repeat" description="TPR" evidence="3">
    <location>
        <begin position="202"/>
        <end position="235"/>
    </location>
</feature>
<feature type="repeat" description="TPR" evidence="3">
    <location>
        <begin position="400"/>
        <end position="433"/>
    </location>
</feature>
<protein>
    <recommendedName>
        <fullName evidence="5">UDP-N-acetylglucosamine--peptide N-acetylglucosaminyltransferase SPINDLY</fullName>
    </recommendedName>
</protein>
<evidence type="ECO:0000256" key="2">
    <source>
        <dbReference type="ARBA" id="ARBA00022803"/>
    </source>
</evidence>
<dbReference type="EMBL" id="HBEO01005295">
    <property type="protein sequence ID" value="CAD8471720.1"/>
    <property type="molecule type" value="Transcribed_RNA"/>
</dbReference>
<evidence type="ECO:0008006" key="5">
    <source>
        <dbReference type="Google" id="ProtNLM"/>
    </source>
</evidence>
<dbReference type="GO" id="GO:0006493">
    <property type="term" value="P:protein O-linked glycosylation"/>
    <property type="evidence" value="ECO:0007669"/>
    <property type="project" value="InterPro"/>
</dbReference>
<evidence type="ECO:0000256" key="3">
    <source>
        <dbReference type="PROSITE-ProRule" id="PRU00339"/>
    </source>
</evidence>
<reference evidence="4" key="1">
    <citation type="submission" date="2021-01" db="EMBL/GenBank/DDBJ databases">
        <authorList>
            <person name="Corre E."/>
            <person name="Pelletier E."/>
            <person name="Niang G."/>
            <person name="Scheremetjew M."/>
            <person name="Finn R."/>
            <person name="Kale V."/>
            <person name="Holt S."/>
            <person name="Cochrane G."/>
            <person name="Meng A."/>
            <person name="Brown T."/>
            <person name="Cohen L."/>
        </authorList>
    </citation>
    <scope>NUCLEOTIDE SEQUENCE</scope>
    <source>
        <strain evidence="4">CCMP325</strain>
    </source>
</reference>
<gene>
    <name evidence="4" type="ORF">HPHI1048_LOCUS3764</name>
</gene>
<dbReference type="PANTHER" id="PTHR44366:SF1">
    <property type="entry name" value="UDP-N-ACETYLGLUCOSAMINE--PEPTIDE N-ACETYLGLUCOSAMINYLTRANSFERASE 110 KDA SUBUNIT"/>
    <property type="match status" value="1"/>
</dbReference>
<dbReference type="PROSITE" id="PS50005">
    <property type="entry name" value="TPR"/>
    <property type="match status" value="3"/>
</dbReference>
<evidence type="ECO:0000256" key="1">
    <source>
        <dbReference type="ARBA" id="ARBA00022737"/>
    </source>
</evidence>
<dbReference type="PANTHER" id="PTHR44366">
    <property type="entry name" value="UDP-N-ACETYLGLUCOSAMINE--PEPTIDE N-ACETYLGLUCOSAMINYLTRANSFERASE 110 KDA SUBUNIT"/>
    <property type="match status" value="1"/>
</dbReference>
<dbReference type="InterPro" id="IPR013105">
    <property type="entry name" value="TPR_2"/>
</dbReference>
<dbReference type="AlphaFoldDB" id="A0A7S0E1B9"/>
<organism evidence="4">
    <name type="scientific">Hanusia phi</name>
    <dbReference type="NCBI Taxonomy" id="3032"/>
    <lineage>
        <taxon>Eukaryota</taxon>
        <taxon>Cryptophyceae</taxon>
        <taxon>Pyrenomonadales</taxon>
        <taxon>Geminigeraceae</taxon>
        <taxon>Hanusia</taxon>
    </lineage>
</organism>
<dbReference type="InterPro" id="IPR011990">
    <property type="entry name" value="TPR-like_helical_dom_sf"/>
</dbReference>
<dbReference type="InterPro" id="IPR019734">
    <property type="entry name" value="TPR_rpt"/>
</dbReference>
<feature type="repeat" description="TPR" evidence="3">
    <location>
        <begin position="168"/>
        <end position="201"/>
    </location>
</feature>
<dbReference type="Pfam" id="PF00515">
    <property type="entry name" value="TPR_1"/>
    <property type="match status" value="1"/>
</dbReference>
<dbReference type="SMART" id="SM00028">
    <property type="entry name" value="TPR"/>
    <property type="match status" value="10"/>
</dbReference>
<dbReference type="PROSITE" id="PS50293">
    <property type="entry name" value="TPR_REGION"/>
    <property type="match status" value="1"/>
</dbReference>
<evidence type="ECO:0000313" key="4">
    <source>
        <dbReference type="EMBL" id="CAD8471720.1"/>
    </source>
</evidence>
<dbReference type="Pfam" id="PF07719">
    <property type="entry name" value="TPR_2"/>
    <property type="match status" value="1"/>
</dbReference>
<accession>A0A7S0E1B9</accession>
<keyword evidence="2 3" id="KW-0802">TPR repeat</keyword>
<dbReference type="Gene3D" id="1.25.40.10">
    <property type="entry name" value="Tetratricopeptide repeat domain"/>
    <property type="match status" value="4"/>
</dbReference>